<comment type="caution">
    <text evidence="2">The sequence shown here is derived from an EMBL/GenBank/DDBJ whole genome shotgun (WGS) entry which is preliminary data.</text>
</comment>
<evidence type="ECO:0000313" key="3">
    <source>
        <dbReference type="Proteomes" id="UP000705823"/>
    </source>
</evidence>
<dbReference type="OrthoDB" id="341972at2157"/>
<evidence type="ECO:0000256" key="1">
    <source>
        <dbReference type="SAM" id="MobiDB-lite"/>
    </source>
</evidence>
<feature type="region of interest" description="Disordered" evidence="1">
    <location>
        <begin position="83"/>
        <end position="140"/>
    </location>
</feature>
<protein>
    <submittedName>
        <fullName evidence="2">Uncharacterized protein</fullName>
    </submittedName>
</protein>
<name>A0A8J8P8C7_9EURY</name>
<dbReference type="AlphaFoldDB" id="A0A8J8P8C7"/>
<accession>A0A8J8P8C7</accession>
<keyword evidence="3" id="KW-1185">Reference proteome</keyword>
<gene>
    <name evidence="2" type="ORF">EGH24_04780</name>
</gene>
<evidence type="ECO:0000313" key="2">
    <source>
        <dbReference type="EMBL" id="TQQ82760.1"/>
    </source>
</evidence>
<dbReference type="Proteomes" id="UP000705823">
    <property type="component" value="Unassembled WGS sequence"/>
</dbReference>
<proteinExistence type="predicted"/>
<organism evidence="2 3">
    <name type="scientific">Halonotius terrestris</name>
    <dbReference type="NCBI Taxonomy" id="2487750"/>
    <lineage>
        <taxon>Archaea</taxon>
        <taxon>Methanobacteriati</taxon>
        <taxon>Methanobacteriota</taxon>
        <taxon>Stenosarchaea group</taxon>
        <taxon>Halobacteria</taxon>
        <taxon>Halobacteriales</taxon>
        <taxon>Haloferacaceae</taxon>
        <taxon>Halonotius</taxon>
    </lineage>
</organism>
<reference evidence="2" key="1">
    <citation type="submission" date="2019-02" db="EMBL/GenBank/DDBJ databases">
        <title>Halonotius sp. a new haloarchaeum isolated from saline soil.</title>
        <authorList>
            <person name="Duran-Viseras A."/>
            <person name="Sanchez-Porro C."/>
            <person name="Ventosa A."/>
        </authorList>
    </citation>
    <scope>NUCLEOTIDE SEQUENCE</scope>
    <source>
        <strain evidence="2">F15B</strain>
    </source>
</reference>
<dbReference type="RefSeq" id="WP_142979025.1">
    <property type="nucleotide sequence ID" value="NZ_RKLU01000002.1"/>
</dbReference>
<dbReference type="EMBL" id="RKLU01000002">
    <property type="protein sequence ID" value="TQQ82760.1"/>
    <property type="molecule type" value="Genomic_DNA"/>
</dbReference>
<sequence>MTDEQLDPPDGWTVSTATATHISLYHAAGNGRSLVVRPTEPGSEEWLVKGLAGYEPPYPIFADDVARAAAIEEAITVMETIAAGESVEPLRTESTADGNAVATAGDDNETTGDAQKEEKESDDAVDQADLTAFASEGDDK</sequence>